<dbReference type="Gene3D" id="3.40.50.80">
    <property type="entry name" value="Nucleotide-binding domain of ferredoxin-NADP reductase (FNR) module"/>
    <property type="match status" value="1"/>
</dbReference>
<evidence type="ECO:0000313" key="3">
    <source>
        <dbReference type="Proteomes" id="UP000316726"/>
    </source>
</evidence>
<dbReference type="EMBL" id="CP031034">
    <property type="protein sequence ID" value="QDZ18158.1"/>
    <property type="molecule type" value="Genomic_DNA"/>
</dbReference>
<protein>
    <submittedName>
        <fullName evidence="2">Putative FAD/NAD(P)-binding oxidoreductase</fullName>
    </submittedName>
</protein>
<dbReference type="GO" id="GO:0016491">
    <property type="term" value="F:oxidoreductase activity"/>
    <property type="evidence" value="ECO:0007669"/>
    <property type="project" value="InterPro"/>
</dbReference>
<dbReference type="Pfam" id="PF00175">
    <property type="entry name" value="NAD_binding_1"/>
    <property type="match status" value="1"/>
</dbReference>
<dbReference type="OrthoDB" id="1856718at2759"/>
<name>A0A5B8MCC5_9CHLO</name>
<dbReference type="SUPFAM" id="SSF52343">
    <property type="entry name" value="Ferredoxin reductase-like, C-terminal NADP-linked domain"/>
    <property type="match status" value="1"/>
</dbReference>
<organism evidence="2 3">
    <name type="scientific">Chloropicon primus</name>
    <dbReference type="NCBI Taxonomy" id="1764295"/>
    <lineage>
        <taxon>Eukaryota</taxon>
        <taxon>Viridiplantae</taxon>
        <taxon>Chlorophyta</taxon>
        <taxon>Chloropicophyceae</taxon>
        <taxon>Chloropicales</taxon>
        <taxon>Chloropicaceae</taxon>
        <taxon>Chloropicon</taxon>
    </lineage>
</organism>
<gene>
    <name evidence="2" type="ORF">A3770_01p06760</name>
</gene>
<dbReference type="PANTHER" id="PTHR47215:SF1">
    <property type="entry name" value="F9L1.8 PROTEIN"/>
    <property type="match status" value="1"/>
</dbReference>
<dbReference type="STRING" id="1764295.A0A5B8MCC5"/>
<dbReference type="InterPro" id="IPR039261">
    <property type="entry name" value="FNR_nucleotide-bd"/>
</dbReference>
<evidence type="ECO:0000259" key="1">
    <source>
        <dbReference type="Pfam" id="PF00175"/>
    </source>
</evidence>
<dbReference type="Gene3D" id="2.40.30.10">
    <property type="entry name" value="Translation factors"/>
    <property type="match status" value="1"/>
</dbReference>
<dbReference type="AlphaFoldDB" id="A0A5B8MCC5"/>
<accession>A0A5B8MCC5</accession>
<dbReference type="SUPFAM" id="SSF63380">
    <property type="entry name" value="Riboflavin synthase domain-like"/>
    <property type="match status" value="1"/>
</dbReference>
<dbReference type="Proteomes" id="UP000316726">
    <property type="component" value="Chromosome 1"/>
</dbReference>
<sequence>MRQCPASVTSTTRACAAWRTYRSSAQRAGCLKLREHRTQTCCPQTHKVRGGRHRSRLLTQLAAADIAWSSASVESNEKVGKDRYKLVLDIGEDVAKGYTVPGQYVQLRCGEEQKPAFIAIANAPSESSLVEIVVKTNDGTAGAICALGKGEELDVSPVMGKGFAVEDKAPLSTCKNVYLVATGTGIAPIRALIQSGDLEIPSRESVALYYGYRNQDYCAYSEEFPEWEKLGVKVIPVLSEPGSDWQGDSGYVQDTFKANEKLEEPQGVVAIIAGQYELAGVFSEMFKEAAVPEERVILNF</sequence>
<proteinExistence type="predicted"/>
<dbReference type="PANTHER" id="PTHR47215">
    <property type="match status" value="1"/>
</dbReference>
<dbReference type="InterPro" id="IPR001433">
    <property type="entry name" value="OxRdtase_FAD/NAD-bd"/>
</dbReference>
<evidence type="ECO:0000313" key="2">
    <source>
        <dbReference type="EMBL" id="QDZ18158.1"/>
    </source>
</evidence>
<reference evidence="2 3" key="1">
    <citation type="submission" date="2018-07" db="EMBL/GenBank/DDBJ databases">
        <title>The complete nuclear genome of the prasinophyte Chloropicon primus (CCMP1205).</title>
        <authorList>
            <person name="Pombert J.-F."/>
            <person name="Otis C."/>
            <person name="Turmel M."/>
            <person name="Lemieux C."/>
        </authorList>
    </citation>
    <scope>NUCLEOTIDE SEQUENCE [LARGE SCALE GENOMIC DNA]</scope>
    <source>
        <strain evidence="2 3">CCMP1205</strain>
    </source>
</reference>
<keyword evidence="3" id="KW-1185">Reference proteome</keyword>
<dbReference type="InterPro" id="IPR017938">
    <property type="entry name" value="Riboflavin_synthase-like_b-brl"/>
</dbReference>
<feature type="domain" description="Oxidoreductase FAD/NAD(P)-binding" evidence="1">
    <location>
        <begin position="179"/>
        <end position="278"/>
    </location>
</feature>